<dbReference type="SUPFAM" id="SSF53850">
    <property type="entry name" value="Periplasmic binding protein-like II"/>
    <property type="match status" value="1"/>
</dbReference>
<evidence type="ECO:0000256" key="1">
    <source>
        <dbReference type="SAM" id="SignalP"/>
    </source>
</evidence>
<dbReference type="KEGG" id="saga:M5M_16320"/>
<sequence>MIRILICLIALSWAGTATADAEPPVLRFVCTIPADSPVFSAGEQLYREAMHSLGYGFEMEFRPTRRAQVDLRAGRYDGDCGRVQAFAAPALKMPVVRVDVQLAMVEAVAMTHEQRLLAMPREQLIAEGLRFGYIKGNLSVEQEITQITGIIAVGLNSPAQGLKMLSSGRIDLLIFPQVLMESALMKAQTTTPRIWGAWQRYPLYPYLHTRHQSLAPALAKSLNQRLTAPDNPVAPFQ</sequence>
<proteinExistence type="predicted"/>
<organism evidence="2 3">
    <name type="scientific">Simiduia agarivorans (strain DSM 21679 / JCM 13881 / BCRC 17597 / SA1)</name>
    <dbReference type="NCBI Taxonomy" id="1117647"/>
    <lineage>
        <taxon>Bacteria</taxon>
        <taxon>Pseudomonadati</taxon>
        <taxon>Pseudomonadota</taxon>
        <taxon>Gammaproteobacteria</taxon>
        <taxon>Cellvibrionales</taxon>
        <taxon>Cellvibrionaceae</taxon>
        <taxon>Simiduia</taxon>
    </lineage>
</organism>
<evidence type="ECO:0000313" key="2">
    <source>
        <dbReference type="EMBL" id="AFV00395.1"/>
    </source>
</evidence>
<protein>
    <recommendedName>
        <fullName evidence="4">Solute-binding protein family 3/N-terminal domain-containing protein</fullName>
    </recommendedName>
</protein>
<dbReference type="Proteomes" id="UP000000466">
    <property type="component" value="Chromosome"/>
</dbReference>
<gene>
    <name evidence="2" type="ordered locus">M5M_16320</name>
</gene>
<name>K4KMJ3_SIMAS</name>
<feature type="chain" id="PRO_5003878484" description="Solute-binding protein family 3/N-terminal domain-containing protein" evidence="1">
    <location>
        <begin position="20"/>
        <end position="237"/>
    </location>
</feature>
<feature type="signal peptide" evidence="1">
    <location>
        <begin position="1"/>
        <end position="19"/>
    </location>
</feature>
<dbReference type="AlphaFoldDB" id="K4KMJ3"/>
<evidence type="ECO:0008006" key="4">
    <source>
        <dbReference type="Google" id="ProtNLM"/>
    </source>
</evidence>
<evidence type="ECO:0000313" key="3">
    <source>
        <dbReference type="Proteomes" id="UP000000466"/>
    </source>
</evidence>
<dbReference type="eggNOG" id="ENOG5033HUF">
    <property type="taxonomic scope" value="Bacteria"/>
</dbReference>
<keyword evidence="3" id="KW-1185">Reference proteome</keyword>
<dbReference type="EMBL" id="CP003746">
    <property type="protein sequence ID" value="AFV00395.1"/>
    <property type="molecule type" value="Genomic_DNA"/>
</dbReference>
<accession>K4KMJ3</accession>
<dbReference type="RefSeq" id="WP_015048547.1">
    <property type="nucleotide sequence ID" value="NC_018868.3"/>
</dbReference>
<dbReference type="HOGENOM" id="CLU_1371206_0_0_6"/>
<reference evidence="2 3" key="1">
    <citation type="journal article" date="2013" name="Genome Announc.">
        <title>Complete genome sequence of Simiduia agarivorans SA1(T), a marine bacterium able to degrade a variety of polysaccharides.</title>
        <authorList>
            <person name="Lin S.Y."/>
            <person name="Shieh W.Y."/>
            <person name="Chen J.S."/>
            <person name="Tang S.L."/>
        </authorList>
    </citation>
    <scope>NUCLEOTIDE SEQUENCE [LARGE SCALE GENOMIC DNA]</scope>
    <source>
        <strain evidence="3">DSM 21679 / JCM 13881 / BCRC 17597 / SA1</strain>
    </source>
</reference>
<keyword evidence="1" id="KW-0732">Signal</keyword>
<dbReference type="OrthoDB" id="5704103at2"/>